<evidence type="ECO:0000256" key="1">
    <source>
        <dbReference type="SAM" id="SignalP"/>
    </source>
</evidence>
<evidence type="ECO:0000313" key="2">
    <source>
        <dbReference type="EMBL" id="MBP2001430.1"/>
    </source>
</evidence>
<dbReference type="Pfam" id="PF04402">
    <property type="entry name" value="SIMPL"/>
    <property type="match status" value="1"/>
</dbReference>
<comment type="caution">
    <text evidence="2">The sequence shown here is derived from an EMBL/GenBank/DDBJ whole genome shotgun (WGS) entry which is preliminary data.</text>
</comment>
<dbReference type="InterPro" id="IPR052022">
    <property type="entry name" value="26kDa_periplasmic_antigen"/>
</dbReference>
<organism evidence="2 3">
    <name type="scientific">Paenibacillus shirakamiensis</name>
    <dbReference type="NCBI Taxonomy" id="1265935"/>
    <lineage>
        <taxon>Bacteria</taxon>
        <taxon>Bacillati</taxon>
        <taxon>Bacillota</taxon>
        <taxon>Bacilli</taxon>
        <taxon>Bacillales</taxon>
        <taxon>Paenibacillaceae</taxon>
        <taxon>Paenibacillus</taxon>
    </lineage>
</organism>
<dbReference type="Proteomes" id="UP001519288">
    <property type="component" value="Unassembled WGS sequence"/>
</dbReference>
<dbReference type="PANTHER" id="PTHR34387:SF2">
    <property type="entry name" value="SLR1258 PROTEIN"/>
    <property type="match status" value="1"/>
</dbReference>
<sequence>MKTWAKTAGTLLVAGSLLAGGSAVSGVFSGTSVYADEAVQRNVINVVGSGEMSIKPDIAYLSIGVQTTGDTAQAAQKATAAQIAKITAVLKNTWKIDAADIQTAQFYVQPNYTYNEKEGQKLKGYNAYHTLQVKYRQLDKIGQLLDDATKAGANQIDNVRFTVENPDQYQEQVINKALANAELKAGIIAKGVKRTLGTVLSVSQNDVIAAPVYERSMTELSKASSADTAATAVETGQVKVNTSLSVQYELK</sequence>
<name>A0ABS4JJZ4_9BACL</name>
<dbReference type="InterPro" id="IPR007497">
    <property type="entry name" value="SIMPL/DUF541"/>
</dbReference>
<feature type="chain" id="PRO_5046624361" evidence="1">
    <location>
        <begin position="20"/>
        <end position="251"/>
    </location>
</feature>
<dbReference type="Gene3D" id="3.30.70.2970">
    <property type="entry name" value="Protein of unknown function (DUF541), domain 2"/>
    <property type="match status" value="1"/>
</dbReference>
<gene>
    <name evidence="2" type="ORF">J2Z69_002475</name>
</gene>
<dbReference type="Gene3D" id="3.30.110.170">
    <property type="entry name" value="Protein of unknown function (DUF541), domain 1"/>
    <property type="match status" value="1"/>
</dbReference>
<dbReference type="EMBL" id="JAGGLD010000004">
    <property type="protein sequence ID" value="MBP2001430.1"/>
    <property type="molecule type" value="Genomic_DNA"/>
</dbReference>
<protein>
    <submittedName>
        <fullName evidence="2">Uncharacterized protein YggE</fullName>
    </submittedName>
</protein>
<reference evidence="2 3" key="1">
    <citation type="submission" date="2021-03" db="EMBL/GenBank/DDBJ databases">
        <title>Genomic Encyclopedia of Type Strains, Phase IV (KMG-IV): sequencing the most valuable type-strain genomes for metagenomic binning, comparative biology and taxonomic classification.</title>
        <authorList>
            <person name="Goeker M."/>
        </authorList>
    </citation>
    <scope>NUCLEOTIDE SEQUENCE [LARGE SCALE GENOMIC DNA]</scope>
    <source>
        <strain evidence="2 3">DSM 26806</strain>
    </source>
</reference>
<proteinExistence type="predicted"/>
<evidence type="ECO:0000313" key="3">
    <source>
        <dbReference type="Proteomes" id="UP001519288"/>
    </source>
</evidence>
<keyword evidence="3" id="KW-1185">Reference proteome</keyword>
<dbReference type="RefSeq" id="WP_209862800.1">
    <property type="nucleotide sequence ID" value="NZ_JAGGLD010000004.1"/>
</dbReference>
<keyword evidence="1" id="KW-0732">Signal</keyword>
<feature type="signal peptide" evidence="1">
    <location>
        <begin position="1"/>
        <end position="19"/>
    </location>
</feature>
<dbReference type="PANTHER" id="PTHR34387">
    <property type="entry name" value="SLR1258 PROTEIN"/>
    <property type="match status" value="1"/>
</dbReference>
<accession>A0ABS4JJZ4</accession>